<dbReference type="InterPro" id="IPR001623">
    <property type="entry name" value="DnaJ_domain"/>
</dbReference>
<keyword evidence="1" id="KW-0812">Transmembrane</keyword>
<dbReference type="GO" id="GO:0005634">
    <property type="term" value="C:nucleus"/>
    <property type="evidence" value="ECO:0007669"/>
    <property type="project" value="TreeGrafter"/>
</dbReference>
<dbReference type="PANTHER" id="PTHR43948:SF14">
    <property type="entry name" value="PROTEIN DNAJ, PUTATIVE-RELATED"/>
    <property type="match status" value="1"/>
</dbReference>
<dbReference type="GO" id="GO:0044183">
    <property type="term" value="F:protein folding chaperone"/>
    <property type="evidence" value="ECO:0007669"/>
    <property type="project" value="TreeGrafter"/>
</dbReference>
<evidence type="ECO:0000313" key="3">
    <source>
        <dbReference type="EMBL" id="KAG0586462.1"/>
    </source>
</evidence>
<dbReference type="PRINTS" id="PR00625">
    <property type="entry name" value="JDOMAIN"/>
</dbReference>
<organism evidence="3 4">
    <name type="scientific">Ceratodon purpureus</name>
    <name type="common">Fire moss</name>
    <name type="synonym">Dicranum purpureum</name>
    <dbReference type="NCBI Taxonomy" id="3225"/>
    <lineage>
        <taxon>Eukaryota</taxon>
        <taxon>Viridiplantae</taxon>
        <taxon>Streptophyta</taxon>
        <taxon>Embryophyta</taxon>
        <taxon>Bryophyta</taxon>
        <taxon>Bryophytina</taxon>
        <taxon>Bryopsida</taxon>
        <taxon>Dicranidae</taxon>
        <taxon>Pseudoditrichales</taxon>
        <taxon>Ditrichaceae</taxon>
        <taxon>Ceratodon</taxon>
    </lineage>
</organism>
<feature type="domain" description="J" evidence="2">
    <location>
        <begin position="5"/>
        <end position="79"/>
    </location>
</feature>
<keyword evidence="1" id="KW-1133">Transmembrane helix</keyword>
<dbReference type="Gene3D" id="1.10.287.110">
    <property type="entry name" value="DnaJ domain"/>
    <property type="match status" value="1"/>
</dbReference>
<dbReference type="CDD" id="cd06257">
    <property type="entry name" value="DnaJ"/>
    <property type="match status" value="1"/>
</dbReference>
<dbReference type="SUPFAM" id="SSF46565">
    <property type="entry name" value="Chaperone J-domain"/>
    <property type="match status" value="1"/>
</dbReference>
<evidence type="ECO:0000313" key="4">
    <source>
        <dbReference type="Proteomes" id="UP000822688"/>
    </source>
</evidence>
<accession>A0A8T0ITH7</accession>
<comment type="caution">
    <text evidence="3">The sequence shown here is derived from an EMBL/GenBank/DDBJ whole genome shotgun (WGS) entry which is preliminary data.</text>
</comment>
<evidence type="ECO:0000259" key="2">
    <source>
        <dbReference type="PROSITE" id="PS50076"/>
    </source>
</evidence>
<dbReference type="Proteomes" id="UP000822688">
    <property type="component" value="Chromosome 2"/>
</dbReference>
<dbReference type="PROSITE" id="PS50076">
    <property type="entry name" value="DNAJ_2"/>
    <property type="match status" value="1"/>
</dbReference>
<keyword evidence="4" id="KW-1185">Reference proteome</keyword>
<dbReference type="GO" id="GO:0005737">
    <property type="term" value="C:cytoplasm"/>
    <property type="evidence" value="ECO:0007669"/>
    <property type="project" value="TreeGrafter"/>
</dbReference>
<name>A0A8T0ITH7_CERPU</name>
<dbReference type="SMART" id="SM00271">
    <property type="entry name" value="DnaJ"/>
    <property type="match status" value="1"/>
</dbReference>
<dbReference type="EMBL" id="CM026422">
    <property type="protein sequence ID" value="KAG0586462.1"/>
    <property type="molecule type" value="Genomic_DNA"/>
</dbReference>
<dbReference type="OrthoDB" id="10250354at2759"/>
<dbReference type="InterPro" id="IPR036869">
    <property type="entry name" value="J_dom_sf"/>
</dbReference>
<dbReference type="GO" id="GO:0051082">
    <property type="term" value="F:unfolded protein binding"/>
    <property type="evidence" value="ECO:0007669"/>
    <property type="project" value="TreeGrafter"/>
</dbReference>
<gene>
    <name evidence="3" type="ORF">KC19_2G092100</name>
</gene>
<feature type="transmembrane region" description="Helical" evidence="1">
    <location>
        <begin position="91"/>
        <end position="112"/>
    </location>
</feature>
<keyword evidence="1" id="KW-0472">Membrane</keyword>
<evidence type="ECO:0000256" key="1">
    <source>
        <dbReference type="SAM" id="Phobius"/>
    </source>
</evidence>
<protein>
    <recommendedName>
        <fullName evidence="2">J domain-containing protein</fullName>
    </recommendedName>
</protein>
<reference evidence="3" key="1">
    <citation type="submission" date="2020-06" db="EMBL/GenBank/DDBJ databases">
        <title>WGS assembly of Ceratodon purpureus strain R40.</title>
        <authorList>
            <person name="Carey S.B."/>
            <person name="Jenkins J."/>
            <person name="Shu S."/>
            <person name="Lovell J.T."/>
            <person name="Sreedasyam A."/>
            <person name="Maumus F."/>
            <person name="Tiley G.P."/>
            <person name="Fernandez-Pozo N."/>
            <person name="Barry K."/>
            <person name="Chen C."/>
            <person name="Wang M."/>
            <person name="Lipzen A."/>
            <person name="Daum C."/>
            <person name="Saski C.A."/>
            <person name="Payton A.C."/>
            <person name="Mcbreen J.C."/>
            <person name="Conrad R.E."/>
            <person name="Kollar L.M."/>
            <person name="Olsson S."/>
            <person name="Huttunen S."/>
            <person name="Landis J.B."/>
            <person name="Wickett N.J."/>
            <person name="Johnson M.G."/>
            <person name="Rensing S.A."/>
            <person name="Grimwood J."/>
            <person name="Schmutz J."/>
            <person name="Mcdaniel S.F."/>
        </authorList>
    </citation>
    <scope>NUCLEOTIDE SEQUENCE</scope>
    <source>
        <strain evidence="3">R40</strain>
    </source>
</reference>
<dbReference type="GO" id="GO:0051087">
    <property type="term" value="F:protein-folding chaperone binding"/>
    <property type="evidence" value="ECO:0007669"/>
    <property type="project" value="TreeGrafter"/>
</dbReference>
<dbReference type="Pfam" id="PF00226">
    <property type="entry name" value="DnaJ"/>
    <property type="match status" value="1"/>
</dbReference>
<sequence length="134" mass="14741">MQMKEAWAVLGLPSNATPLQVKIAYKRKALENHPDRFPAHGKVEAEARFKHISEAYTCLKNGPQATYGYGGRSQYSNYSGSSSWVKGGRRVNVFVASAPFALLIAGTIALGLSRASRAYRKQQKESPARNPFLP</sequence>
<proteinExistence type="predicted"/>
<dbReference type="PANTHER" id="PTHR43948">
    <property type="entry name" value="DNAJ HOMOLOG SUBFAMILY B"/>
    <property type="match status" value="1"/>
</dbReference>
<dbReference type="AlphaFoldDB" id="A0A8T0ITH7"/>